<gene>
    <name evidence="2" type="ORF">CR513_47801</name>
</gene>
<evidence type="ECO:0000259" key="1">
    <source>
        <dbReference type="Pfam" id="PF13456"/>
    </source>
</evidence>
<feature type="domain" description="RNase H type-1" evidence="1">
    <location>
        <begin position="3"/>
        <end position="68"/>
    </location>
</feature>
<dbReference type="InterPro" id="IPR002156">
    <property type="entry name" value="RNaseH_domain"/>
</dbReference>
<name>A0A371F345_MUCPR</name>
<dbReference type="InterPro" id="IPR036397">
    <property type="entry name" value="RNaseH_sf"/>
</dbReference>
<dbReference type="Gene3D" id="3.30.420.10">
    <property type="entry name" value="Ribonuclease H-like superfamily/Ribonuclease H"/>
    <property type="match status" value="1"/>
</dbReference>
<dbReference type="OrthoDB" id="1938451at2759"/>
<feature type="non-terminal residue" evidence="2">
    <location>
        <position position="1"/>
    </location>
</feature>
<dbReference type="Proteomes" id="UP000257109">
    <property type="component" value="Unassembled WGS sequence"/>
</dbReference>
<dbReference type="GO" id="GO:0003676">
    <property type="term" value="F:nucleic acid binding"/>
    <property type="evidence" value="ECO:0007669"/>
    <property type="project" value="InterPro"/>
</dbReference>
<evidence type="ECO:0000313" key="3">
    <source>
        <dbReference type="Proteomes" id="UP000257109"/>
    </source>
</evidence>
<sequence length="69" mass="7394">MGSGAGVILEGPNGGLIEQSLHFKFKANNNQVEYEALLPGMRLAKELEAKTLTTKSDSKLVTGQVNGEY</sequence>
<dbReference type="AlphaFoldDB" id="A0A371F345"/>
<organism evidence="2 3">
    <name type="scientific">Mucuna pruriens</name>
    <name type="common">Velvet bean</name>
    <name type="synonym">Dolichos pruriens</name>
    <dbReference type="NCBI Taxonomy" id="157652"/>
    <lineage>
        <taxon>Eukaryota</taxon>
        <taxon>Viridiplantae</taxon>
        <taxon>Streptophyta</taxon>
        <taxon>Embryophyta</taxon>
        <taxon>Tracheophyta</taxon>
        <taxon>Spermatophyta</taxon>
        <taxon>Magnoliopsida</taxon>
        <taxon>eudicotyledons</taxon>
        <taxon>Gunneridae</taxon>
        <taxon>Pentapetalae</taxon>
        <taxon>rosids</taxon>
        <taxon>fabids</taxon>
        <taxon>Fabales</taxon>
        <taxon>Fabaceae</taxon>
        <taxon>Papilionoideae</taxon>
        <taxon>50 kb inversion clade</taxon>
        <taxon>NPAAA clade</taxon>
        <taxon>indigoferoid/millettioid clade</taxon>
        <taxon>Phaseoleae</taxon>
        <taxon>Mucuna</taxon>
    </lineage>
</organism>
<dbReference type="InterPro" id="IPR012337">
    <property type="entry name" value="RNaseH-like_sf"/>
</dbReference>
<proteinExistence type="predicted"/>
<keyword evidence="3" id="KW-1185">Reference proteome</keyword>
<dbReference type="PANTHER" id="PTHR48475">
    <property type="entry name" value="RIBONUCLEASE H"/>
    <property type="match status" value="1"/>
</dbReference>
<evidence type="ECO:0000313" key="2">
    <source>
        <dbReference type="EMBL" id="RDX72675.1"/>
    </source>
</evidence>
<dbReference type="GO" id="GO:0004523">
    <property type="term" value="F:RNA-DNA hybrid ribonuclease activity"/>
    <property type="evidence" value="ECO:0007669"/>
    <property type="project" value="InterPro"/>
</dbReference>
<dbReference type="Pfam" id="PF13456">
    <property type="entry name" value="RVT_3"/>
    <property type="match status" value="1"/>
</dbReference>
<dbReference type="PANTHER" id="PTHR48475:SF2">
    <property type="entry name" value="RIBONUCLEASE H"/>
    <property type="match status" value="1"/>
</dbReference>
<comment type="caution">
    <text evidence="2">The sequence shown here is derived from an EMBL/GenBank/DDBJ whole genome shotgun (WGS) entry which is preliminary data.</text>
</comment>
<protein>
    <recommendedName>
        <fullName evidence="1">RNase H type-1 domain-containing protein</fullName>
    </recommendedName>
</protein>
<reference evidence="2" key="1">
    <citation type="submission" date="2018-05" db="EMBL/GenBank/DDBJ databases">
        <title>Draft genome of Mucuna pruriens seed.</title>
        <authorList>
            <person name="Nnadi N.E."/>
            <person name="Vos R."/>
            <person name="Hasami M.H."/>
            <person name="Devisetty U.K."/>
            <person name="Aguiy J.C."/>
        </authorList>
    </citation>
    <scope>NUCLEOTIDE SEQUENCE [LARGE SCALE GENOMIC DNA]</scope>
    <source>
        <strain evidence="2">JCA_2017</strain>
    </source>
</reference>
<dbReference type="EMBL" id="QJKJ01010807">
    <property type="protein sequence ID" value="RDX72675.1"/>
    <property type="molecule type" value="Genomic_DNA"/>
</dbReference>
<accession>A0A371F345</accession>
<dbReference type="SUPFAM" id="SSF53098">
    <property type="entry name" value="Ribonuclease H-like"/>
    <property type="match status" value="1"/>
</dbReference>